<organism evidence="1 2">
    <name type="scientific">Sedimentitalea arenosa</name>
    <dbReference type="NCBI Taxonomy" id="2798803"/>
    <lineage>
        <taxon>Bacteria</taxon>
        <taxon>Pseudomonadati</taxon>
        <taxon>Pseudomonadota</taxon>
        <taxon>Alphaproteobacteria</taxon>
        <taxon>Rhodobacterales</taxon>
        <taxon>Paracoccaceae</taxon>
        <taxon>Sedimentitalea</taxon>
    </lineage>
</organism>
<dbReference type="Pfam" id="PF26363">
    <property type="entry name" value="Phospholipase-like"/>
    <property type="match status" value="1"/>
</dbReference>
<dbReference type="EMBL" id="JAELVR010000002">
    <property type="protein sequence ID" value="MBJ6370769.1"/>
    <property type="molecule type" value="Genomic_DNA"/>
</dbReference>
<comment type="caution">
    <text evidence="1">The sequence shown here is derived from an EMBL/GenBank/DDBJ whole genome shotgun (WGS) entry which is preliminary data.</text>
</comment>
<gene>
    <name evidence="1" type="ORF">JF290_04465</name>
</gene>
<reference evidence="1" key="1">
    <citation type="submission" date="2020-12" db="EMBL/GenBank/DDBJ databases">
        <title>Sedimentitalea sp. nov., isolated from sand in Incheon.</title>
        <authorList>
            <person name="Kim W."/>
        </authorList>
    </citation>
    <scope>NUCLEOTIDE SEQUENCE</scope>
    <source>
        <strain evidence="1">CAU 1593</strain>
    </source>
</reference>
<sequence>MKILKISHAVFCAITFLFIVGSVLSAQEAADQPLGWNDGKRGIARDLLDAFDGDTGALDAVADAAIFSILAWASYDDPQANFALAEAGWSRLKAFSEERAIVGDLNASLFKGPDGQHVLAFRGSVTGGDWITNVAGTLSPTPLLNGQVEDALRVAEAAVQQYPNVVFTGHSLGGRLAQAASIKTGNLAYAFNSAPVGFNEIRQMGYSDLVSGEMRRFRSPQDQLSGVFTPSDVVVANIPVIEANALFNLVNAQDYTHAMGVLAQAMENVRSARDLGWIAAYLNEPNQEPLAAGDTAEILSEDVPLLTGIYVNDPTACQSPTVTTDLNDSPYLLSSNNIETGEALCSVRSVSTQGDQKELRVSCNIHGNVSDANWFWNIIGRDRFETSYGGLKEAWARCEPNSPLAKFHSEELANDSIGQTSGQMAASDELSAPGCQVASAAIDEAGILDAINGKTVYGLMPDTDTLWRWRFEALDSAGGGVSRFTASGRTDSLTTLIDEGRVCENMGDGTFECNTVHQCESGEVALLFQSGAGDWTYAVALYENAENRWDWQHSIEDVVASTPTSKPAQVEMSASPVERALEIMFELTNLQRPAPPRADTPAFTGEEALDRFIAQALPDYLVPADIRFKAFGENGEGRFSVAGHLIVQNDLVAPQPTHDVLMAVLQNTGLRWGVIEAAIARNFQNDLQEYHIVHPAGSLIDFTAELPFTDTVDGLRISGTLNYALRSTQAIDDVEGPNAFTPGTRDFLDIADRVALFARSLQDSADPLVLQFIQNYASRAMWAVTGDGSSGFSIAPSQLGLGYEPNYGYGDMSGKIQHKGLLFSFMAPATVIGELNLGGTQFSEGDGVMLELLFGIDPDDPTFKATTLGISYMAPGEGMARLMKPAFLDEESGIYAWGPFGRSRWWIGAY</sequence>
<protein>
    <recommendedName>
        <fullName evidence="3">DUF2974 domain-containing protein</fullName>
    </recommendedName>
</protein>
<dbReference type="Proteomes" id="UP000619079">
    <property type="component" value="Unassembled WGS sequence"/>
</dbReference>
<evidence type="ECO:0008006" key="3">
    <source>
        <dbReference type="Google" id="ProtNLM"/>
    </source>
</evidence>
<keyword evidence="2" id="KW-1185">Reference proteome</keyword>
<proteinExistence type="predicted"/>
<evidence type="ECO:0000313" key="2">
    <source>
        <dbReference type="Proteomes" id="UP000619079"/>
    </source>
</evidence>
<dbReference type="SUPFAM" id="SSF53474">
    <property type="entry name" value="alpha/beta-Hydrolases"/>
    <property type="match status" value="1"/>
</dbReference>
<evidence type="ECO:0000313" key="1">
    <source>
        <dbReference type="EMBL" id="MBJ6370769.1"/>
    </source>
</evidence>
<dbReference type="AlphaFoldDB" id="A0A8J7J8J9"/>
<dbReference type="Gene3D" id="3.40.50.1820">
    <property type="entry name" value="alpha/beta hydrolase"/>
    <property type="match status" value="1"/>
</dbReference>
<dbReference type="RefSeq" id="WP_199023558.1">
    <property type="nucleotide sequence ID" value="NZ_JAELVR010000002.1"/>
</dbReference>
<accession>A0A8J7J8J9</accession>
<name>A0A8J7J8J9_9RHOB</name>
<dbReference type="InterPro" id="IPR029058">
    <property type="entry name" value="AB_hydrolase_fold"/>
</dbReference>